<dbReference type="NCBIfam" id="TIGR02996">
    <property type="entry name" value="rpt_mate_G_obs"/>
    <property type="match status" value="1"/>
</dbReference>
<name>L7U9X7_MYXSD</name>
<dbReference type="RefSeq" id="WP_015348936.1">
    <property type="nucleotide sequence ID" value="NC_020126.1"/>
</dbReference>
<protein>
    <submittedName>
        <fullName evidence="1">WGR domain-containing protein</fullName>
    </submittedName>
</protein>
<accession>L7U9X7</accession>
<gene>
    <name evidence="1" type="ordered locus">MYSTI_03363</name>
</gene>
<dbReference type="OrthoDB" id="9781345at2"/>
<dbReference type="InterPro" id="IPR032675">
    <property type="entry name" value="LRR_dom_sf"/>
</dbReference>
<evidence type="ECO:0000313" key="1">
    <source>
        <dbReference type="EMBL" id="AGC44675.1"/>
    </source>
</evidence>
<dbReference type="Pfam" id="PF13516">
    <property type="entry name" value="LRR_6"/>
    <property type="match status" value="1"/>
</dbReference>
<dbReference type="InterPro" id="IPR014338">
    <property type="entry name" value="CHP02996_rpt-companion-dom"/>
</dbReference>
<keyword evidence="2" id="KW-1185">Reference proteome</keyword>
<dbReference type="EMBL" id="CP004025">
    <property type="protein sequence ID" value="AGC44675.1"/>
    <property type="molecule type" value="Genomic_DNA"/>
</dbReference>
<dbReference type="KEGG" id="msd:MYSTI_03363"/>
<dbReference type="PATRIC" id="fig|1278073.3.peg.3420"/>
<dbReference type="eggNOG" id="COG4886">
    <property type="taxonomic scope" value="Bacteria"/>
</dbReference>
<organism evidence="1 2">
    <name type="scientific">Myxococcus stipitatus (strain DSM 14675 / JCM 12634 / Mx s8)</name>
    <dbReference type="NCBI Taxonomy" id="1278073"/>
    <lineage>
        <taxon>Bacteria</taxon>
        <taxon>Pseudomonadati</taxon>
        <taxon>Myxococcota</taxon>
        <taxon>Myxococcia</taxon>
        <taxon>Myxococcales</taxon>
        <taxon>Cystobacterineae</taxon>
        <taxon>Myxococcaceae</taxon>
        <taxon>Myxococcus</taxon>
    </lineage>
</organism>
<dbReference type="eggNOG" id="COG3831">
    <property type="taxonomic scope" value="Bacteria"/>
</dbReference>
<reference evidence="1 2" key="1">
    <citation type="journal article" date="2013" name="Genome Announc.">
        <title>Complete genome sequence of Myxococcus stipitatus strain DSM 14675, a fruiting myxobacterium.</title>
        <authorList>
            <person name="Huntley S."/>
            <person name="Kneip S."/>
            <person name="Treuner-Lange A."/>
            <person name="Sogaard-Andersen L."/>
        </authorList>
    </citation>
    <scope>NUCLEOTIDE SEQUENCE [LARGE SCALE GENOMIC DNA]</scope>
    <source>
        <strain evidence="2">DSM 14675 / JCM 12634 / Mx s8</strain>
    </source>
</reference>
<dbReference type="AlphaFoldDB" id="L7U9X7"/>
<evidence type="ECO:0000313" key="2">
    <source>
        <dbReference type="Proteomes" id="UP000011131"/>
    </source>
</evidence>
<dbReference type="Proteomes" id="UP000011131">
    <property type="component" value="Chromosome"/>
</dbReference>
<dbReference type="InterPro" id="IPR001611">
    <property type="entry name" value="Leu-rich_rpt"/>
</dbReference>
<dbReference type="HOGENOM" id="CLU_049015_0_0_7"/>
<proteinExistence type="predicted"/>
<dbReference type="Gene3D" id="3.80.10.10">
    <property type="entry name" value="Ribonuclease Inhibitor"/>
    <property type="match status" value="1"/>
</dbReference>
<sequence length="353" mass="39257">MSRSKAASNPELEAAILQDPDAVDAYLVYGDWLQAQGDPRGELIALHHARVEATGFLQRHQKQLLGDALAWALESRSLELDWELGFIRAARVGPRSPLAEATASKILRELLRHPSGRFLRALSVGGISDPGMLSSYEAVTRLIVREGGSLTLQSLAYHAQEAHEDETYSSIRLGDVSALYAVLPRLRSLHLRGIHARLGGIDLPVLREFTLRTWEISRGCRDSLLNAKWPALERMEVWLGGDYTDAMERVTDLGPLLSGEGLPNLRRLGLRNTRWTDDLVRALHDSPLLPRLTHLDLSGGTFSNPGALWLSEHAEAFRHLQHLDLRRNMMSDVGVIRVEAVGPGVDARNQRRP</sequence>
<dbReference type="SUPFAM" id="SSF52047">
    <property type="entry name" value="RNI-like"/>
    <property type="match status" value="1"/>
</dbReference>
<dbReference type="STRING" id="1278073.MYSTI_03363"/>